<dbReference type="Proteomes" id="UP000886632">
    <property type="component" value="Unassembled WGS sequence"/>
</dbReference>
<sequence>MTDVNPVAVVGIAAIMPMAPDADAFWANITGGRYCVTDVPPERWNPALYYSPDHSARDKTYSTIGGWVREFEWDPIRWKLPIPPTVSAQVDQGTVGAVGGPPSPHGCRMAQVVGRQRQGRRHPRQCHRWREALPVEHAHPTARGAAAGCRVGDPADPPGRHAAQDRRRGPGALPGQHVRDHRGHHAR</sequence>
<feature type="compositionally biased region" description="Basic and acidic residues" evidence="1">
    <location>
        <begin position="158"/>
        <end position="168"/>
    </location>
</feature>
<comment type="caution">
    <text evidence="3">The sequence shown here is derived from an EMBL/GenBank/DDBJ whole genome shotgun (WGS) entry which is preliminary data.</text>
</comment>
<dbReference type="Pfam" id="PF00109">
    <property type="entry name" value="ketoacyl-synt"/>
    <property type="match status" value="1"/>
</dbReference>
<reference evidence="3" key="1">
    <citation type="submission" date="2020-10" db="EMBL/GenBank/DDBJ databases">
        <title>Connecting structure to function with the recovery of over 1000 high-quality activated sludge metagenome-assembled genomes encoding full-length rRNA genes using long-read sequencing.</title>
        <authorList>
            <person name="Singleton C.M."/>
            <person name="Petriglieri F."/>
            <person name="Kristensen J.M."/>
            <person name="Kirkegaard R.H."/>
            <person name="Michaelsen T.Y."/>
            <person name="Andersen M.H."/>
            <person name="Karst S.M."/>
            <person name="Dueholm M.S."/>
            <person name="Nielsen P.H."/>
            <person name="Albertsen M."/>
        </authorList>
    </citation>
    <scope>NUCLEOTIDE SEQUENCE</scope>
    <source>
        <strain evidence="3">Ribe_18-Q3-R11-54_MAXAC.001</strain>
    </source>
</reference>
<accession>A0A9D7XVF0</accession>
<name>A0A9D7XVF0_9MICO</name>
<dbReference type="AlphaFoldDB" id="A0A9D7XVF0"/>
<evidence type="ECO:0000313" key="3">
    <source>
        <dbReference type="EMBL" id="MBL0002744.1"/>
    </source>
</evidence>
<evidence type="ECO:0000256" key="1">
    <source>
        <dbReference type="SAM" id="MobiDB-lite"/>
    </source>
</evidence>
<evidence type="ECO:0000259" key="2">
    <source>
        <dbReference type="Pfam" id="PF00109"/>
    </source>
</evidence>
<dbReference type="SUPFAM" id="SSF53901">
    <property type="entry name" value="Thiolase-like"/>
    <property type="match status" value="1"/>
</dbReference>
<evidence type="ECO:0000313" key="4">
    <source>
        <dbReference type="Proteomes" id="UP000886632"/>
    </source>
</evidence>
<proteinExistence type="predicted"/>
<dbReference type="InterPro" id="IPR014030">
    <property type="entry name" value="Ketoacyl_synth_N"/>
</dbReference>
<feature type="region of interest" description="Disordered" evidence="1">
    <location>
        <begin position="137"/>
        <end position="187"/>
    </location>
</feature>
<dbReference type="Gene3D" id="3.40.47.10">
    <property type="match status" value="1"/>
</dbReference>
<gene>
    <name evidence="3" type="ORF">IPP00_01650</name>
</gene>
<dbReference type="EMBL" id="JADKGK010000004">
    <property type="protein sequence ID" value="MBL0002744.1"/>
    <property type="molecule type" value="Genomic_DNA"/>
</dbReference>
<organism evidence="3 4">
    <name type="scientific">Candidatus Phosphoribacter hodrii</name>
    <dbReference type="NCBI Taxonomy" id="2953743"/>
    <lineage>
        <taxon>Bacteria</taxon>
        <taxon>Bacillati</taxon>
        <taxon>Actinomycetota</taxon>
        <taxon>Actinomycetes</taxon>
        <taxon>Micrococcales</taxon>
        <taxon>Dermatophilaceae</taxon>
        <taxon>Candidatus Phosphoribacter</taxon>
    </lineage>
</organism>
<dbReference type="GO" id="GO:0016746">
    <property type="term" value="F:acyltransferase activity"/>
    <property type="evidence" value="ECO:0007669"/>
    <property type="project" value="InterPro"/>
</dbReference>
<protein>
    <recommendedName>
        <fullName evidence="2">Beta-ketoacyl synthase-like N-terminal domain-containing protein</fullName>
    </recommendedName>
</protein>
<dbReference type="InterPro" id="IPR016039">
    <property type="entry name" value="Thiolase-like"/>
</dbReference>
<feature type="domain" description="Beta-ketoacyl synthase-like N-terminal" evidence="2">
    <location>
        <begin position="5"/>
        <end position="75"/>
    </location>
</feature>